<sequence length="76" mass="9028">MDIYEKCDDVRTKEDLIAFIKSLKVDLDKNKDEWENLSLEMYLDAIEAWMTDTNTLSDKPNWNSFAQILLSGRFYE</sequence>
<dbReference type="InterPro" id="IPR056077">
    <property type="entry name" value="DUF7660"/>
</dbReference>
<protein>
    <recommendedName>
        <fullName evidence="1">DUF7660 domain-containing protein</fullName>
    </recommendedName>
</protein>
<reference evidence="2 3" key="1">
    <citation type="submission" date="2017-09" db="EMBL/GenBank/DDBJ databases">
        <title>Large-scale bioinformatics analysis of Bacillus genomes uncovers conserved roles of natural products in bacterial physiology.</title>
        <authorList>
            <consortium name="Agbiome Team Llc"/>
            <person name="Bleich R.M."/>
            <person name="Grubbs K.J."/>
            <person name="Santa Maria K.C."/>
            <person name="Allen S.E."/>
            <person name="Farag S."/>
            <person name="Shank E.A."/>
            <person name="Bowers A."/>
        </authorList>
    </citation>
    <scope>NUCLEOTIDE SEQUENCE [LARGE SCALE GENOMIC DNA]</scope>
    <source>
        <strain evidence="2 3">AFS067272</strain>
    </source>
</reference>
<name>A0AA44QDS6_BACCE</name>
<evidence type="ECO:0000313" key="3">
    <source>
        <dbReference type="Proteomes" id="UP000226357"/>
    </source>
</evidence>
<evidence type="ECO:0000313" key="2">
    <source>
        <dbReference type="EMBL" id="PFS06805.1"/>
    </source>
</evidence>
<dbReference type="EMBL" id="NVBO01000022">
    <property type="protein sequence ID" value="PFS06805.1"/>
    <property type="molecule type" value="Genomic_DNA"/>
</dbReference>
<dbReference type="Proteomes" id="UP000226357">
    <property type="component" value="Unassembled WGS sequence"/>
</dbReference>
<evidence type="ECO:0000259" key="1">
    <source>
        <dbReference type="Pfam" id="PF24693"/>
    </source>
</evidence>
<organism evidence="2 3">
    <name type="scientific">Bacillus cereus</name>
    <dbReference type="NCBI Taxonomy" id="1396"/>
    <lineage>
        <taxon>Bacteria</taxon>
        <taxon>Bacillati</taxon>
        <taxon>Bacillota</taxon>
        <taxon>Bacilli</taxon>
        <taxon>Bacillales</taxon>
        <taxon>Bacillaceae</taxon>
        <taxon>Bacillus</taxon>
        <taxon>Bacillus cereus group</taxon>
    </lineage>
</organism>
<accession>A0AA44QDS6</accession>
<dbReference type="RefSeq" id="WP_000356073.1">
    <property type="nucleotide sequence ID" value="NZ_NTUG01000009.1"/>
</dbReference>
<dbReference type="Pfam" id="PF24693">
    <property type="entry name" value="DUF7660"/>
    <property type="match status" value="1"/>
</dbReference>
<comment type="caution">
    <text evidence="2">The sequence shown here is derived from an EMBL/GenBank/DDBJ whole genome shotgun (WGS) entry which is preliminary data.</text>
</comment>
<proteinExistence type="predicted"/>
<feature type="domain" description="DUF7660" evidence="1">
    <location>
        <begin position="12"/>
        <end position="76"/>
    </location>
</feature>
<gene>
    <name evidence="2" type="ORF">COK38_02535</name>
</gene>
<dbReference type="AlphaFoldDB" id="A0AA44QDS6"/>